<dbReference type="RefSeq" id="WP_273555102.1">
    <property type="nucleotide sequence ID" value="NZ_JAQRFI010000022.1"/>
</dbReference>
<reference evidence="1 2" key="1">
    <citation type="submission" date="2023-02" db="EMBL/GenBank/DDBJ databases">
        <title>Entomopathogenic bacteria.</title>
        <authorList>
            <person name="Machado R.A."/>
        </authorList>
    </citation>
    <scope>NUCLEOTIDE SEQUENCE [LARGE SCALE GENOMIC DNA]</scope>
    <source>
        <strain evidence="1 2">XENO-10</strain>
    </source>
</reference>
<evidence type="ECO:0000313" key="1">
    <source>
        <dbReference type="EMBL" id="MDC9589786.1"/>
    </source>
</evidence>
<protein>
    <submittedName>
        <fullName evidence="1">Antirestriction protein ArdA</fullName>
    </submittedName>
</protein>
<comment type="caution">
    <text evidence="1">The sequence shown here is derived from an EMBL/GenBank/DDBJ whole genome shotgun (WGS) entry which is preliminary data.</text>
</comment>
<keyword evidence="2" id="KW-1185">Reference proteome</keyword>
<dbReference type="EMBL" id="JAQRFI010000022">
    <property type="protein sequence ID" value="MDC9589786.1"/>
    <property type="molecule type" value="Genomic_DNA"/>
</dbReference>
<proteinExistence type="predicted"/>
<name>A0ABT5LH25_9GAMM</name>
<sequence>MTPSIFVTTKKCFAQDPANGLWFDLLDYSDEEDFLENVKVLYRELDEDDTYFFSDWTDIPEEVLKKEGHVNWEYIDVLSELSGDSQDAYYEYCKNLFYIFDKDTFEDAYITTLAPSESECDFIMQYASDFLDDEDIPQVCRLYFNWDSYTQDRFIDTYTCYDQHVFYQI</sequence>
<dbReference type="Pfam" id="PF07275">
    <property type="entry name" value="ArdA"/>
    <property type="match status" value="1"/>
</dbReference>
<dbReference type="InterPro" id="IPR009899">
    <property type="entry name" value="ArdA"/>
</dbReference>
<dbReference type="Proteomes" id="UP001217178">
    <property type="component" value="Unassembled WGS sequence"/>
</dbReference>
<gene>
    <name evidence="1" type="ORF">PSI23_10875</name>
</gene>
<evidence type="ECO:0000313" key="2">
    <source>
        <dbReference type="Proteomes" id="UP001217178"/>
    </source>
</evidence>
<organism evidence="1 2">
    <name type="scientific">Xenorhabdus yunnanensis</name>
    <dbReference type="NCBI Taxonomy" id="3025878"/>
    <lineage>
        <taxon>Bacteria</taxon>
        <taxon>Pseudomonadati</taxon>
        <taxon>Pseudomonadota</taxon>
        <taxon>Gammaproteobacteria</taxon>
        <taxon>Enterobacterales</taxon>
        <taxon>Morganellaceae</taxon>
        <taxon>Xenorhabdus</taxon>
    </lineage>
</organism>
<accession>A0ABT5LH25</accession>